<reference evidence="1 2" key="1">
    <citation type="submission" date="2019-04" db="EMBL/GenBank/DDBJ databases">
        <title>Draft, Whole-Genome Sequence of the Anthracene-degrading Mycobacterium frederiksbergense LB501T, Isolated from a Polycyclic Aromatic Hydrocarbon (PAH)-Contaminated Soil.</title>
        <authorList>
            <person name="Augelletti F."/>
        </authorList>
    </citation>
    <scope>NUCLEOTIDE SEQUENCE [LARGE SCALE GENOMIC DNA]</scope>
    <source>
        <strain evidence="1 2">LB 501T</strain>
    </source>
</reference>
<dbReference type="KEGG" id="mfre:EXE63_15265"/>
<organism evidence="1 2">
    <name type="scientific">Mycolicibacterium frederiksbergense</name>
    <dbReference type="NCBI Taxonomy" id="117567"/>
    <lineage>
        <taxon>Bacteria</taxon>
        <taxon>Bacillati</taxon>
        <taxon>Actinomycetota</taxon>
        <taxon>Actinomycetes</taxon>
        <taxon>Mycobacteriales</taxon>
        <taxon>Mycobacteriaceae</taxon>
        <taxon>Mycolicibacterium</taxon>
    </lineage>
</organism>
<gene>
    <name evidence="1" type="ORF">EXE63_15265</name>
</gene>
<dbReference type="Gene3D" id="3.30.750.24">
    <property type="entry name" value="STAS domain"/>
    <property type="match status" value="1"/>
</dbReference>
<keyword evidence="2" id="KW-1185">Reference proteome</keyword>
<dbReference type="Proteomes" id="UP000501849">
    <property type="component" value="Chromosome"/>
</dbReference>
<evidence type="ECO:0000313" key="2">
    <source>
        <dbReference type="Proteomes" id="UP000501849"/>
    </source>
</evidence>
<dbReference type="InterPro" id="IPR036513">
    <property type="entry name" value="STAS_dom_sf"/>
</dbReference>
<proteinExistence type="predicted"/>
<sequence length="136" mass="15047">MAPEALYHEHWFSSSLPHQQMEADMTDVQSRMMQSPRGTAWPQPAGGSPAFEMSTRWLTFDVAVLSVEGQLNDAATAELLEYASSKALLCRLLILNLERVRSLSRGGYDMLRMLESRCAAADVALSVLHGRYADTG</sequence>
<dbReference type="RefSeq" id="WP_168142609.1">
    <property type="nucleotide sequence ID" value="NZ_CAXUTK020000001.1"/>
</dbReference>
<name>A0A6H0S606_9MYCO</name>
<dbReference type="EMBL" id="CP038799">
    <property type="protein sequence ID" value="QIV82081.1"/>
    <property type="molecule type" value="Genomic_DNA"/>
</dbReference>
<dbReference type="AlphaFoldDB" id="A0A6H0S606"/>
<protein>
    <recommendedName>
        <fullName evidence="3">STAS domain-containing protein</fullName>
    </recommendedName>
</protein>
<accession>A0A6H0S606</accession>
<evidence type="ECO:0008006" key="3">
    <source>
        <dbReference type="Google" id="ProtNLM"/>
    </source>
</evidence>
<evidence type="ECO:0000313" key="1">
    <source>
        <dbReference type="EMBL" id="QIV82081.1"/>
    </source>
</evidence>